<name>A0A2N5T6S5_9BASI</name>
<protein>
    <recommendedName>
        <fullName evidence="2">Myb/SANT-like domain-containing protein</fullName>
    </recommendedName>
</protein>
<organism evidence="3 4">
    <name type="scientific">Puccinia coronata f. sp. avenae</name>
    <dbReference type="NCBI Taxonomy" id="200324"/>
    <lineage>
        <taxon>Eukaryota</taxon>
        <taxon>Fungi</taxon>
        <taxon>Dikarya</taxon>
        <taxon>Basidiomycota</taxon>
        <taxon>Pucciniomycotina</taxon>
        <taxon>Pucciniomycetes</taxon>
        <taxon>Pucciniales</taxon>
        <taxon>Pucciniaceae</taxon>
        <taxon>Puccinia</taxon>
    </lineage>
</organism>
<dbReference type="EMBL" id="PGCJ01000787">
    <property type="protein sequence ID" value="PLW21158.1"/>
    <property type="molecule type" value="Genomic_DNA"/>
</dbReference>
<dbReference type="AlphaFoldDB" id="A0A2N5T6S5"/>
<accession>A0A2N5T6S5</accession>
<sequence length="436" mass="48650">MDNSDLDSEGVAIVKEILANAAKQKALEKRRAAVCMGHVPPPSRPAQSTTRLCNKSRKPSTNVVRIISACTDSAPSGAQTSLIRTTPQVFSTGPTPRVSLTHTNLTSPPSGGQTLIWTAPMVRPMLSFYMAEVGSGRKTHSGFPDLSHQELAEQLRKDFPEARHAHNVNVLRLKITKSFKNDYKAFLACTQTPGFLWDWTKWEVSALDDFWAQFLEVMLICASFRCIHCRHWRWTLTKFCLFLQSHLHAKKFQGVPFPDFPKLDIILGQWGLNMPLYSKTCTPPPLPFAILPQNPPNRLAISPTLSVGSSHSKVVSAASGYASLVVSPSSPNQTKRLKSPHKQVHASGTCNMPTHQQVSSAATCNIQRAMEWYQDVHTQDATPREALTDFKIFRDNTSALIFAQIRDKHLRSLWLQVEVDEMTARNVNLFPSLISQ</sequence>
<comment type="caution">
    <text evidence="3">The sequence shown here is derived from an EMBL/GenBank/DDBJ whole genome shotgun (WGS) entry which is preliminary data.</text>
</comment>
<keyword evidence="4" id="KW-1185">Reference proteome</keyword>
<dbReference type="InterPro" id="IPR024752">
    <property type="entry name" value="Myb/SANT-like_dom"/>
</dbReference>
<feature type="domain" description="Myb/SANT-like" evidence="2">
    <location>
        <begin position="117"/>
        <end position="213"/>
    </location>
</feature>
<proteinExistence type="predicted"/>
<reference evidence="3 4" key="1">
    <citation type="submission" date="2017-11" db="EMBL/GenBank/DDBJ databases">
        <title>De novo assembly and phasing of dikaryotic genomes from two isolates of Puccinia coronata f. sp. avenae, the causal agent of oat crown rust.</title>
        <authorList>
            <person name="Miller M.E."/>
            <person name="Zhang Y."/>
            <person name="Omidvar V."/>
            <person name="Sperschneider J."/>
            <person name="Schwessinger B."/>
            <person name="Raley C."/>
            <person name="Palmer J.M."/>
            <person name="Garnica D."/>
            <person name="Upadhyaya N."/>
            <person name="Rathjen J."/>
            <person name="Taylor J.M."/>
            <person name="Park R.F."/>
            <person name="Dodds P.N."/>
            <person name="Hirsch C.D."/>
            <person name="Kianian S.F."/>
            <person name="Figueroa M."/>
        </authorList>
    </citation>
    <scope>NUCLEOTIDE SEQUENCE [LARGE SCALE GENOMIC DNA]</scope>
    <source>
        <strain evidence="3">12NC29</strain>
    </source>
</reference>
<evidence type="ECO:0000313" key="3">
    <source>
        <dbReference type="EMBL" id="PLW21158.1"/>
    </source>
</evidence>
<dbReference type="OrthoDB" id="5346818at2759"/>
<evidence type="ECO:0000313" key="4">
    <source>
        <dbReference type="Proteomes" id="UP000235388"/>
    </source>
</evidence>
<evidence type="ECO:0000259" key="2">
    <source>
        <dbReference type="Pfam" id="PF12776"/>
    </source>
</evidence>
<feature type="region of interest" description="Disordered" evidence="1">
    <location>
        <begin position="329"/>
        <end position="352"/>
    </location>
</feature>
<gene>
    <name evidence="3" type="ORF">PCANC_05506</name>
</gene>
<dbReference type="Pfam" id="PF12776">
    <property type="entry name" value="Myb_DNA-bind_3"/>
    <property type="match status" value="1"/>
</dbReference>
<feature type="compositionally biased region" description="Basic residues" evidence="1">
    <location>
        <begin position="335"/>
        <end position="344"/>
    </location>
</feature>
<evidence type="ECO:0000256" key="1">
    <source>
        <dbReference type="SAM" id="MobiDB-lite"/>
    </source>
</evidence>
<dbReference type="Proteomes" id="UP000235388">
    <property type="component" value="Unassembled WGS sequence"/>
</dbReference>